<comment type="caution">
    <text evidence="3">The sequence shown here is derived from an EMBL/GenBank/DDBJ whole genome shotgun (WGS) entry which is preliminary data.</text>
</comment>
<evidence type="ECO:0000313" key="4">
    <source>
        <dbReference type="Proteomes" id="UP000199581"/>
    </source>
</evidence>
<proteinExistence type="predicted"/>
<dbReference type="GO" id="GO:0070813">
    <property type="term" value="P:hydrogen sulfide metabolic process"/>
    <property type="evidence" value="ECO:0007669"/>
    <property type="project" value="TreeGrafter"/>
</dbReference>
<dbReference type="Gene3D" id="3.60.15.10">
    <property type="entry name" value="Ribonuclease Z/Hydroxyacylglutathione hydrolase-like"/>
    <property type="match status" value="1"/>
</dbReference>
<keyword evidence="1" id="KW-0479">Metal-binding</keyword>
<gene>
    <name evidence="3" type="ORF">SAMN05421830_11660</name>
</gene>
<name>A0A8G2F7A0_DESNO</name>
<evidence type="ECO:0000313" key="3">
    <source>
        <dbReference type="EMBL" id="SFM14638.1"/>
    </source>
</evidence>
<sequence length="289" mass="32476">MQKPTVRAFFDEDTATWSYVIWSETDAQKRCAIIDSVLNFDLPSCTSSTRSADIVIDFIKEKQLAVEWILETHIHADHLTAAHYLKERLGGKIAISKHILTIIATWVPIFQTQDDTSLDGSQFDHLFDNDEKFTVGDMQAQILHTPGHTPADTTYVIGNAVFVGDTIFLPDVGSGRCDFPGGSAEHSYDSSRRLFALPDDYRVYVGHDYPPESRRGPQCMCTIDEQKRLNVRLHLGIGKEEFVQQRQREDTGKSVPPLLLPSIQANLRNGQFGQEIAGTQFVKLPVNKL</sequence>
<evidence type="ECO:0000259" key="2">
    <source>
        <dbReference type="SMART" id="SM00849"/>
    </source>
</evidence>
<dbReference type="AlphaFoldDB" id="A0A8G2F7A0"/>
<dbReference type="GO" id="GO:0050313">
    <property type="term" value="F:sulfur dioxygenase activity"/>
    <property type="evidence" value="ECO:0007669"/>
    <property type="project" value="InterPro"/>
</dbReference>
<protein>
    <submittedName>
        <fullName evidence="3">Glyoxylase, beta-lactamase superfamily II</fullName>
    </submittedName>
</protein>
<dbReference type="EMBL" id="FOTO01000016">
    <property type="protein sequence ID" value="SFM14638.1"/>
    <property type="molecule type" value="Genomic_DNA"/>
</dbReference>
<dbReference type="PANTHER" id="PTHR43084">
    <property type="entry name" value="PERSULFIDE DIOXYGENASE ETHE1"/>
    <property type="match status" value="1"/>
</dbReference>
<reference evidence="3 4" key="1">
    <citation type="submission" date="2016-10" db="EMBL/GenBank/DDBJ databases">
        <authorList>
            <person name="Varghese N."/>
            <person name="Submissions S."/>
        </authorList>
    </citation>
    <scope>NUCLEOTIDE SEQUENCE [LARGE SCALE GENOMIC DNA]</scope>
    <source>
        <strain evidence="3 4">DSM 1741</strain>
    </source>
</reference>
<dbReference type="OrthoDB" id="9784009at2"/>
<dbReference type="GO" id="GO:0006749">
    <property type="term" value="P:glutathione metabolic process"/>
    <property type="evidence" value="ECO:0007669"/>
    <property type="project" value="InterPro"/>
</dbReference>
<dbReference type="InterPro" id="IPR036866">
    <property type="entry name" value="RibonucZ/Hydroxyglut_hydro"/>
</dbReference>
<dbReference type="CDD" id="cd07724">
    <property type="entry name" value="POD-like_MBL-fold"/>
    <property type="match status" value="1"/>
</dbReference>
<dbReference type="InterPro" id="IPR044528">
    <property type="entry name" value="POD-like_MBL-fold"/>
</dbReference>
<accession>A0A8G2F7A0</accession>
<dbReference type="InterPro" id="IPR051682">
    <property type="entry name" value="Mito_Persulfide_Diox"/>
</dbReference>
<dbReference type="InterPro" id="IPR001279">
    <property type="entry name" value="Metallo-B-lactamas"/>
</dbReference>
<dbReference type="SUPFAM" id="SSF56281">
    <property type="entry name" value="Metallo-hydrolase/oxidoreductase"/>
    <property type="match status" value="1"/>
</dbReference>
<dbReference type="PANTHER" id="PTHR43084:SF1">
    <property type="entry name" value="PERSULFIDE DIOXYGENASE ETHE1, MITOCHONDRIAL"/>
    <property type="match status" value="1"/>
</dbReference>
<feature type="domain" description="Metallo-beta-lactamase" evidence="2">
    <location>
        <begin position="15"/>
        <end position="207"/>
    </location>
</feature>
<keyword evidence="4" id="KW-1185">Reference proteome</keyword>
<dbReference type="RefSeq" id="WP_092194078.1">
    <property type="nucleotide sequence ID" value="NZ_FOTO01000016.1"/>
</dbReference>
<dbReference type="SMART" id="SM00849">
    <property type="entry name" value="Lactamase_B"/>
    <property type="match status" value="1"/>
</dbReference>
<organism evidence="3 4">
    <name type="scientific">Desulfomicrobium norvegicum (strain DSM 1741 / NCIMB 8310)</name>
    <name type="common">Desulfovibrio baculatus (strain Norway 4)</name>
    <name type="synonym">Desulfovibrio desulfuricans (strain Norway 4)</name>
    <dbReference type="NCBI Taxonomy" id="52561"/>
    <lineage>
        <taxon>Bacteria</taxon>
        <taxon>Pseudomonadati</taxon>
        <taxon>Thermodesulfobacteriota</taxon>
        <taxon>Desulfovibrionia</taxon>
        <taxon>Desulfovibrionales</taxon>
        <taxon>Desulfomicrobiaceae</taxon>
        <taxon>Desulfomicrobium</taxon>
    </lineage>
</organism>
<dbReference type="GO" id="GO:0046872">
    <property type="term" value="F:metal ion binding"/>
    <property type="evidence" value="ECO:0007669"/>
    <property type="project" value="UniProtKB-KW"/>
</dbReference>
<dbReference type="Pfam" id="PF00753">
    <property type="entry name" value="Lactamase_B"/>
    <property type="match status" value="1"/>
</dbReference>
<evidence type="ECO:0000256" key="1">
    <source>
        <dbReference type="ARBA" id="ARBA00022723"/>
    </source>
</evidence>
<dbReference type="Proteomes" id="UP000199581">
    <property type="component" value="Unassembled WGS sequence"/>
</dbReference>